<dbReference type="InterPro" id="IPR018463">
    <property type="entry name" value="Centromere_CenpF_N"/>
</dbReference>
<feature type="coiled-coil region" evidence="1">
    <location>
        <begin position="20"/>
        <end position="117"/>
    </location>
</feature>
<dbReference type="GO" id="GO:0000278">
    <property type="term" value="P:mitotic cell cycle"/>
    <property type="evidence" value="ECO:0007669"/>
    <property type="project" value="TreeGrafter"/>
</dbReference>
<dbReference type="GO" id="GO:0005634">
    <property type="term" value="C:nucleus"/>
    <property type="evidence" value="ECO:0007669"/>
    <property type="project" value="TreeGrafter"/>
</dbReference>
<dbReference type="PANTHER" id="PTHR18874">
    <property type="entry name" value="CMF/LEK/CENP CELL DIVISION-RELATED"/>
    <property type="match status" value="1"/>
</dbReference>
<keyword evidence="5" id="KW-1185">Reference proteome</keyword>
<feature type="region of interest" description="Disordered" evidence="2">
    <location>
        <begin position="180"/>
        <end position="200"/>
    </location>
</feature>
<organism evidence="5 6">
    <name type="scientific">Eublepharis macularius</name>
    <name type="common">Leopard gecko</name>
    <name type="synonym">Cyrtodactylus macularius</name>
    <dbReference type="NCBI Taxonomy" id="481883"/>
    <lineage>
        <taxon>Eukaryota</taxon>
        <taxon>Metazoa</taxon>
        <taxon>Chordata</taxon>
        <taxon>Craniata</taxon>
        <taxon>Vertebrata</taxon>
        <taxon>Euteleostomi</taxon>
        <taxon>Lepidosauria</taxon>
        <taxon>Squamata</taxon>
        <taxon>Bifurcata</taxon>
        <taxon>Gekkota</taxon>
        <taxon>Eublepharidae</taxon>
        <taxon>Eublepharinae</taxon>
        <taxon>Eublepharis</taxon>
    </lineage>
</organism>
<protein>
    <submittedName>
        <fullName evidence="6">Centromere protein F-like</fullName>
    </submittedName>
</protein>
<feature type="compositionally biased region" description="Acidic residues" evidence="2">
    <location>
        <begin position="779"/>
        <end position="792"/>
    </location>
</feature>
<dbReference type="Pfam" id="PF10490">
    <property type="entry name" value="CENP-F_C_Rb_bdg"/>
    <property type="match status" value="1"/>
</dbReference>
<dbReference type="GO" id="GO:0000775">
    <property type="term" value="C:chromosome, centromeric region"/>
    <property type="evidence" value="ECO:0007669"/>
    <property type="project" value="InterPro"/>
</dbReference>
<dbReference type="Proteomes" id="UP001190640">
    <property type="component" value="Chromosome 1"/>
</dbReference>
<feature type="domain" description="Centromere protein Cenp-F N-terminal" evidence="3">
    <location>
        <begin position="1"/>
        <end position="155"/>
    </location>
</feature>
<feature type="domain" description="Kinetochore protein Cenp-F/LEK1 Rb protein-binding" evidence="4">
    <location>
        <begin position="730"/>
        <end position="763"/>
    </location>
</feature>
<evidence type="ECO:0000313" key="6">
    <source>
        <dbReference type="RefSeq" id="XP_054829051.1"/>
    </source>
</evidence>
<feature type="compositionally biased region" description="Basic and acidic residues" evidence="2">
    <location>
        <begin position="597"/>
        <end position="617"/>
    </location>
</feature>
<sequence length="792" mass="87472">MSWPAEEWKVGLPIQALRAIAEVERRMERLQKERQQKQVQLDTLEAMMHKQRKKHEEERISCCLLSQQNRSLSEAREQVERARQRLAQELQAKEVQLSCLEGQLVQANRRQAELEEELHRGVHHGLNRTPYFLCPAGDGEVKAEPSRTLAAGSSQIQRSSHLLANSCENKNPVTHWQQETACPAAPPGSPTPTENGEGTQSVAPELVSAGKQLKKDNEVLLNATPADLIPFKVPLQLIRLQIVPELRLALAKAKKQKQETERELWNLQKQFEVTRAELAQWKKQRSGQAEGLLGIERMPPSGSCRSVSSSHLELPPVKRGAAIKLKGPSPRLQSTDQAQEELQALRAEVLMLRRNLDTSESQCKSLLETCWQKQESGAWAQAKQVLSWRASPKQETPEIQGNCHDRARELGLGQGEASVSETVEGDGGGAKVKAWSGDKGGLKLPEVGEAEAEVEMVAVALEQAPGDMPALVEEKDHTTVHSLANSKANCEGKIELEGDMEALRVEIRALAAGKAKAEAQAILAQQKLQSLQATLGKQTERLAQAMETQSCHVEELLTDAEEKDQLMQRLSQELEETKKALDMASAESQRLRVLLREPHTASVSDPHRGSETREVPVEKSQVQPQKGQAGTGLAGHLQGEKRGMKEQLDKSDSWVLQQNQEAWHWQKGDGNVTGPPDLVCSGDSGQAVDVLQAAQKRELWLQGSQWDAQTQTEGPYCGVQRREHISVAFDDTQYEPYGLPEVVMKGFADIPSGPLCPYVLRRGILGSAPVAQLAPRAEPEEDFPEAEEGTGI</sequence>
<evidence type="ECO:0000313" key="5">
    <source>
        <dbReference type="Proteomes" id="UP001190640"/>
    </source>
</evidence>
<evidence type="ECO:0000256" key="2">
    <source>
        <dbReference type="SAM" id="MobiDB-lite"/>
    </source>
</evidence>
<feature type="compositionally biased region" description="Polar residues" evidence="2">
    <location>
        <begin position="191"/>
        <end position="200"/>
    </location>
</feature>
<dbReference type="InterPro" id="IPR043513">
    <property type="entry name" value="Cenp-F"/>
</dbReference>
<evidence type="ECO:0000256" key="1">
    <source>
        <dbReference type="SAM" id="Coils"/>
    </source>
</evidence>
<evidence type="ECO:0000259" key="4">
    <source>
        <dbReference type="Pfam" id="PF10490"/>
    </source>
</evidence>
<gene>
    <name evidence="6" type="primary">LOC129325438</name>
</gene>
<dbReference type="GO" id="GO:0008017">
    <property type="term" value="F:microtubule binding"/>
    <property type="evidence" value="ECO:0007669"/>
    <property type="project" value="InterPro"/>
</dbReference>
<feature type="coiled-coil region" evidence="1">
    <location>
        <begin position="243"/>
        <end position="284"/>
    </location>
</feature>
<dbReference type="GO" id="GO:0051310">
    <property type="term" value="P:metaphase chromosome alignment"/>
    <property type="evidence" value="ECO:0007669"/>
    <property type="project" value="TreeGrafter"/>
</dbReference>
<reference evidence="6" key="1">
    <citation type="submission" date="2025-08" db="UniProtKB">
        <authorList>
            <consortium name="RefSeq"/>
        </authorList>
    </citation>
    <scope>IDENTIFICATION</scope>
    <source>
        <tissue evidence="6">Blood</tissue>
    </source>
</reference>
<feature type="coiled-coil region" evidence="1">
    <location>
        <begin position="500"/>
        <end position="587"/>
    </location>
</feature>
<dbReference type="GO" id="GO:0070840">
    <property type="term" value="F:dynein complex binding"/>
    <property type="evidence" value="ECO:0007669"/>
    <property type="project" value="TreeGrafter"/>
</dbReference>
<proteinExistence type="predicted"/>
<feature type="coiled-coil region" evidence="1">
    <location>
        <begin position="335"/>
        <end position="362"/>
    </location>
</feature>
<evidence type="ECO:0000259" key="3">
    <source>
        <dbReference type="Pfam" id="PF10481"/>
    </source>
</evidence>
<dbReference type="KEGG" id="emc:129325438"/>
<keyword evidence="1" id="KW-0175">Coiled coil</keyword>
<dbReference type="RefSeq" id="XP_054829051.1">
    <property type="nucleotide sequence ID" value="XM_054973076.1"/>
</dbReference>
<feature type="region of interest" description="Disordered" evidence="2">
    <location>
        <begin position="597"/>
        <end position="642"/>
    </location>
</feature>
<dbReference type="Pfam" id="PF10481">
    <property type="entry name" value="CENP-F_N"/>
    <property type="match status" value="1"/>
</dbReference>
<dbReference type="InterPro" id="IPR018302">
    <property type="entry name" value="CenpF/LEK1_Rb-prot-bd"/>
</dbReference>
<feature type="region of interest" description="Disordered" evidence="2">
    <location>
        <begin position="772"/>
        <end position="792"/>
    </location>
</feature>
<accession>A0AA97KST6</accession>
<dbReference type="GeneID" id="129325438"/>
<dbReference type="AlphaFoldDB" id="A0AA97KST6"/>
<dbReference type="GO" id="GO:0000922">
    <property type="term" value="C:spindle pole"/>
    <property type="evidence" value="ECO:0007669"/>
    <property type="project" value="TreeGrafter"/>
</dbReference>
<name>A0AA97KST6_EUBMA</name>
<dbReference type="PANTHER" id="PTHR18874:SF10">
    <property type="entry name" value="CENTROMERE PROTEIN F"/>
    <property type="match status" value="1"/>
</dbReference>
<dbReference type="GO" id="GO:0010389">
    <property type="term" value="P:regulation of G2/M transition of mitotic cell cycle"/>
    <property type="evidence" value="ECO:0007669"/>
    <property type="project" value="TreeGrafter"/>
</dbReference>